<dbReference type="EMBL" id="JANIEX010000833">
    <property type="protein sequence ID" value="KAJ3562773.1"/>
    <property type="molecule type" value="Genomic_DNA"/>
</dbReference>
<keyword evidence="1" id="KW-1133">Transmembrane helix</keyword>
<organism evidence="2 3">
    <name type="scientific">Leucocoprinus birnbaumii</name>
    <dbReference type="NCBI Taxonomy" id="56174"/>
    <lineage>
        <taxon>Eukaryota</taxon>
        <taxon>Fungi</taxon>
        <taxon>Dikarya</taxon>
        <taxon>Basidiomycota</taxon>
        <taxon>Agaricomycotina</taxon>
        <taxon>Agaricomycetes</taxon>
        <taxon>Agaricomycetidae</taxon>
        <taxon>Agaricales</taxon>
        <taxon>Agaricineae</taxon>
        <taxon>Agaricaceae</taxon>
        <taxon>Leucocoprinus</taxon>
    </lineage>
</organism>
<evidence type="ECO:0000256" key="1">
    <source>
        <dbReference type="SAM" id="Phobius"/>
    </source>
</evidence>
<protein>
    <submittedName>
        <fullName evidence="2">Uncharacterized protein</fullName>
    </submittedName>
</protein>
<dbReference type="AlphaFoldDB" id="A0AAD5VKK5"/>
<keyword evidence="1" id="KW-0812">Transmembrane</keyword>
<proteinExistence type="predicted"/>
<sequence>MDLDLSKSTAGILQLRTTRTNFRFLAAIIIIMSLQNNSIRVVLYRTRNQPPRTLTVHLVNNHLHFLQSLNFRIGTTFPQESYSIYDPVRRRFVEIGTFMSLNVHSSGTPWALVRRTGFTESECPGLSREIELLHQAITDDLDRYRVHTREDCVTEPWSSFIKRLLFDALLSVWVSLRVAFELGGSSSVGARQSHLQLNPGPKQATMKLAFALLLVKLDHLVLFILKVLVLAYMGSLKLARIVP</sequence>
<dbReference type="Proteomes" id="UP001213000">
    <property type="component" value="Unassembled WGS sequence"/>
</dbReference>
<evidence type="ECO:0000313" key="3">
    <source>
        <dbReference type="Proteomes" id="UP001213000"/>
    </source>
</evidence>
<feature type="transmembrane region" description="Helical" evidence="1">
    <location>
        <begin position="208"/>
        <end position="233"/>
    </location>
</feature>
<gene>
    <name evidence="2" type="ORF">NP233_g9366</name>
</gene>
<keyword evidence="3" id="KW-1185">Reference proteome</keyword>
<feature type="transmembrane region" description="Helical" evidence="1">
    <location>
        <begin position="24"/>
        <end position="43"/>
    </location>
</feature>
<accession>A0AAD5VKK5</accession>
<reference evidence="2" key="1">
    <citation type="submission" date="2022-07" db="EMBL/GenBank/DDBJ databases">
        <title>Genome Sequence of Leucocoprinus birnbaumii.</title>
        <authorList>
            <person name="Buettner E."/>
        </authorList>
    </citation>
    <scope>NUCLEOTIDE SEQUENCE</scope>
    <source>
        <strain evidence="2">VT141</strain>
    </source>
</reference>
<name>A0AAD5VKK5_9AGAR</name>
<keyword evidence="1" id="KW-0472">Membrane</keyword>
<comment type="caution">
    <text evidence="2">The sequence shown here is derived from an EMBL/GenBank/DDBJ whole genome shotgun (WGS) entry which is preliminary data.</text>
</comment>
<evidence type="ECO:0000313" key="2">
    <source>
        <dbReference type="EMBL" id="KAJ3562773.1"/>
    </source>
</evidence>